<protein>
    <recommendedName>
        <fullName evidence="3">chorismate synthase</fullName>
        <ecNumber evidence="3">4.2.3.5</ecNumber>
    </recommendedName>
</protein>
<dbReference type="Proteomes" id="UP000594261">
    <property type="component" value="Chromosome 9"/>
</dbReference>
<dbReference type="Gramene" id="QL07p006183:mrna">
    <property type="protein sequence ID" value="QL07p006183:mrna"/>
    <property type="gene ID" value="QL07p006183"/>
</dbReference>
<keyword evidence="5" id="KW-0057">Aromatic amino acid biosynthesis</keyword>
<accession>A0A7N2MM42</accession>
<evidence type="ECO:0000256" key="1">
    <source>
        <dbReference type="ARBA" id="ARBA00005044"/>
    </source>
</evidence>
<keyword evidence="6" id="KW-0456">Lyase</keyword>
<dbReference type="SUPFAM" id="SSF103263">
    <property type="entry name" value="Chorismate synthase, AroC"/>
    <property type="match status" value="1"/>
</dbReference>
<dbReference type="EnsemblPlants" id="QL07p006183:mrna">
    <property type="protein sequence ID" value="QL07p006183:mrna"/>
    <property type="gene ID" value="QL07p006183"/>
</dbReference>
<evidence type="ECO:0000256" key="5">
    <source>
        <dbReference type="ARBA" id="ARBA00023141"/>
    </source>
</evidence>
<reference evidence="7" key="2">
    <citation type="submission" date="2021-01" db="UniProtKB">
        <authorList>
            <consortium name="EnsemblPlants"/>
        </authorList>
    </citation>
    <scope>IDENTIFICATION</scope>
</reference>
<dbReference type="InParanoid" id="A0A7N2MM42"/>
<dbReference type="Gene3D" id="3.60.150.10">
    <property type="entry name" value="Chorismate synthase AroC"/>
    <property type="match status" value="1"/>
</dbReference>
<dbReference type="EC" id="4.2.3.5" evidence="3"/>
<dbReference type="GO" id="GO:0009423">
    <property type="term" value="P:chorismate biosynthetic process"/>
    <property type="evidence" value="ECO:0007669"/>
    <property type="project" value="UniProtKB-UniPathway"/>
</dbReference>
<keyword evidence="4" id="KW-0028">Amino-acid biosynthesis</keyword>
<keyword evidence="8" id="KW-1185">Reference proteome</keyword>
<reference evidence="7 8" key="1">
    <citation type="journal article" date="2016" name="G3 (Bethesda)">
        <title>First Draft Assembly and Annotation of the Genome of a California Endemic Oak Quercus lobata Nee (Fagaceae).</title>
        <authorList>
            <person name="Sork V.L."/>
            <person name="Fitz-Gibbon S.T."/>
            <person name="Puiu D."/>
            <person name="Crepeau M."/>
            <person name="Gugger P.F."/>
            <person name="Sherman R."/>
            <person name="Stevens K."/>
            <person name="Langley C.H."/>
            <person name="Pellegrini M."/>
            <person name="Salzberg S.L."/>
        </authorList>
    </citation>
    <scope>NUCLEOTIDE SEQUENCE [LARGE SCALE GENOMIC DNA]</scope>
    <source>
        <strain evidence="8">cv. SW786</strain>
    </source>
</reference>
<evidence type="ECO:0000256" key="4">
    <source>
        <dbReference type="ARBA" id="ARBA00022605"/>
    </source>
</evidence>
<comment type="pathway">
    <text evidence="1">Metabolic intermediate biosynthesis; chorismate biosynthesis; chorismate from D-erythrose 4-phosphate and phosphoenolpyruvate: step 7/7.</text>
</comment>
<evidence type="ECO:0000256" key="6">
    <source>
        <dbReference type="ARBA" id="ARBA00023239"/>
    </source>
</evidence>
<proteinExistence type="inferred from homology"/>
<evidence type="ECO:0000256" key="3">
    <source>
        <dbReference type="ARBA" id="ARBA00013036"/>
    </source>
</evidence>
<dbReference type="EnsemblPlants" id="QL09p045974:mrna">
    <property type="protein sequence ID" value="QL09p045974:mrna"/>
    <property type="gene ID" value="QL09p045974"/>
</dbReference>
<dbReference type="InterPro" id="IPR035904">
    <property type="entry name" value="Chorismate_synth_AroC_sf"/>
</dbReference>
<dbReference type="GO" id="GO:0004107">
    <property type="term" value="F:chorismate synthase activity"/>
    <property type="evidence" value="ECO:0007669"/>
    <property type="project" value="UniProtKB-EC"/>
</dbReference>
<dbReference type="AlphaFoldDB" id="A0A7N2MM42"/>
<comment type="similarity">
    <text evidence="2">Belongs to the chorismate synthase family.</text>
</comment>
<dbReference type="GO" id="GO:0009073">
    <property type="term" value="P:aromatic amino acid family biosynthetic process"/>
    <property type="evidence" value="ECO:0007669"/>
    <property type="project" value="UniProtKB-KW"/>
</dbReference>
<name>A0A7N2MM42_QUELO</name>
<dbReference type="Proteomes" id="UP000594261">
    <property type="component" value="Chromosome 7"/>
</dbReference>
<dbReference type="EMBL" id="LRBV02000007">
    <property type="status" value="NOT_ANNOTATED_CDS"/>
    <property type="molecule type" value="Genomic_DNA"/>
</dbReference>
<dbReference type="GO" id="GO:0010181">
    <property type="term" value="F:FMN binding"/>
    <property type="evidence" value="ECO:0007669"/>
    <property type="project" value="TreeGrafter"/>
</dbReference>
<evidence type="ECO:0000313" key="7">
    <source>
        <dbReference type="EnsemblPlants" id="QL09p045974:mrna"/>
    </source>
</evidence>
<organism evidence="7 8">
    <name type="scientific">Quercus lobata</name>
    <name type="common">Valley oak</name>
    <dbReference type="NCBI Taxonomy" id="97700"/>
    <lineage>
        <taxon>Eukaryota</taxon>
        <taxon>Viridiplantae</taxon>
        <taxon>Streptophyta</taxon>
        <taxon>Embryophyta</taxon>
        <taxon>Tracheophyta</taxon>
        <taxon>Spermatophyta</taxon>
        <taxon>Magnoliopsida</taxon>
        <taxon>eudicotyledons</taxon>
        <taxon>Gunneridae</taxon>
        <taxon>Pentapetalae</taxon>
        <taxon>rosids</taxon>
        <taxon>fabids</taxon>
        <taxon>Fagales</taxon>
        <taxon>Fagaceae</taxon>
        <taxon>Quercus</taxon>
    </lineage>
</organism>
<dbReference type="PANTHER" id="PTHR21085">
    <property type="entry name" value="CHORISMATE SYNTHASE"/>
    <property type="match status" value="1"/>
</dbReference>
<dbReference type="PANTHER" id="PTHR21085:SF0">
    <property type="entry name" value="CHORISMATE SYNTHASE"/>
    <property type="match status" value="1"/>
</dbReference>
<dbReference type="PROSITE" id="PS00788">
    <property type="entry name" value="CHORISMATE_SYNTHASE_2"/>
    <property type="match status" value="1"/>
</dbReference>
<sequence length="124" mass="13628">MENLMEVVLVASLMDALLDFPYQKLIWKLNLTEDKFGQSRGARLKFLFFFGCTHDLSTTEDYSEMSTAYRPSHADATCDMKYGARAVQGGGRSSARETIGRVAAGAVAKKILETLAGTEACLFC</sequence>
<evidence type="ECO:0000313" key="8">
    <source>
        <dbReference type="Proteomes" id="UP000594261"/>
    </source>
</evidence>
<dbReference type="EMBL" id="LRBV02000009">
    <property type="status" value="NOT_ANNOTATED_CDS"/>
    <property type="molecule type" value="Genomic_DNA"/>
</dbReference>
<dbReference type="InterPro" id="IPR020541">
    <property type="entry name" value="Chorismate_synthase_CS"/>
</dbReference>
<dbReference type="UniPathway" id="UPA00053">
    <property type="reaction ID" value="UER00090"/>
</dbReference>
<evidence type="ECO:0000256" key="2">
    <source>
        <dbReference type="ARBA" id="ARBA00008014"/>
    </source>
</evidence>
<dbReference type="GO" id="GO:0008652">
    <property type="term" value="P:amino acid biosynthetic process"/>
    <property type="evidence" value="ECO:0007669"/>
    <property type="project" value="UniProtKB-KW"/>
</dbReference>
<dbReference type="GO" id="GO:0005829">
    <property type="term" value="C:cytosol"/>
    <property type="evidence" value="ECO:0007669"/>
    <property type="project" value="TreeGrafter"/>
</dbReference>
<dbReference type="Gramene" id="QL09p045974:mrna">
    <property type="protein sequence ID" value="QL09p045974:mrna"/>
    <property type="gene ID" value="QL09p045974"/>
</dbReference>
<dbReference type="InterPro" id="IPR000453">
    <property type="entry name" value="Chorismate_synth"/>
</dbReference>
<dbReference type="Pfam" id="PF01264">
    <property type="entry name" value="Chorismate_synt"/>
    <property type="match status" value="1"/>
</dbReference>